<organism evidence="2 3">
    <name type="scientific">Cohnella cellulosilytica</name>
    <dbReference type="NCBI Taxonomy" id="986710"/>
    <lineage>
        <taxon>Bacteria</taxon>
        <taxon>Bacillati</taxon>
        <taxon>Bacillota</taxon>
        <taxon>Bacilli</taxon>
        <taxon>Bacillales</taxon>
        <taxon>Paenibacillaceae</taxon>
        <taxon>Cohnella</taxon>
    </lineage>
</organism>
<dbReference type="Gene3D" id="3.20.20.70">
    <property type="entry name" value="Aldolase class I"/>
    <property type="match status" value="1"/>
</dbReference>
<accession>A0ABW2F1L5</accession>
<keyword evidence="3" id="KW-1185">Reference proteome</keyword>
<dbReference type="RefSeq" id="WP_378052149.1">
    <property type="nucleotide sequence ID" value="NZ_JBHMDN010000047.1"/>
</dbReference>
<dbReference type="SUPFAM" id="SSF51445">
    <property type="entry name" value="(Trans)glycosidases"/>
    <property type="match status" value="1"/>
</dbReference>
<sequence length="723" mass="79854">MLTYDESSAAFVGSGGEPVLSGFGVSVRLDEGEQELRLAAVEQLQGTDERGPYTDFVRVYQGKEEEPEVVVRWTLRAYDRFVFAFIAGKLIGDSDYGNHRAFAPDNAITLKLAKPEDLEGVMANYQHKDWWTRPHFDADLTTLPTRTVSLLWRAGGKYGHLLPVSGPHYRADLEGGPNEAEALLVRVSSHKGGMTQCDTLAFVLVVGEDPYELAENNVRQALRMLGDPALPRARKTYPERLDYLGWCSWDAFYHQVDEAGLLAKAEELQQSGLPVKWIMIDDGWSDIAERKLQAFDADPAKFPEGLARTIRELKERHGVSWVGVWHTIAAYWNGIHPASELASRYAEYLFRTDRGNVIPYPDAARGFGFWNAWHGYLKRQGVDFVKVDSQSAVNNFLRHHRSVGASASAAHTALEASVSLHFDKTIINCMGMAAENIWHRPVSAVSRNSDDFVPQERNGFKEHALQNAYNSYFHGPFYWGDWDMFWTMNHDDIQNAVLRAVSGGPIYFSDAPGRTDPAKLWPLIYRDGRIVRCDRTANPTPDCLTVSPQEAGVPLKLWNTSGQSGVVAAFHVGDDGKAVRGAVSAADVPGMRIPGDGRVVLYDYFAKEAHSLEAGTNLSFELQPEACKLFTLVPAAGHGGVTPIGLTNKYISAHAVREHRVTEEGTTVVRLREGGSFAFAADRKPASVTVSGRDAAWSAQAGGFYEVECGGVEGEVVVEIGFE</sequence>
<dbReference type="EMBL" id="JBHTAI010000001">
    <property type="protein sequence ID" value="MFC7146918.1"/>
    <property type="molecule type" value="Genomic_DNA"/>
</dbReference>
<protein>
    <submittedName>
        <fullName evidence="2">Sip1-related alpha-galactosidase</fullName>
    </submittedName>
</protein>
<dbReference type="InterPro" id="IPR017853">
    <property type="entry name" value="GH"/>
</dbReference>
<dbReference type="InterPro" id="IPR013785">
    <property type="entry name" value="Aldolase_TIM"/>
</dbReference>
<evidence type="ECO:0000313" key="3">
    <source>
        <dbReference type="Proteomes" id="UP001596378"/>
    </source>
</evidence>
<dbReference type="InterPro" id="IPR008811">
    <property type="entry name" value="Glycosyl_hydrolases_36"/>
</dbReference>
<dbReference type="Proteomes" id="UP001596378">
    <property type="component" value="Unassembled WGS sequence"/>
</dbReference>
<dbReference type="PANTHER" id="PTHR31268">
    <property type="match status" value="1"/>
</dbReference>
<reference evidence="3" key="1">
    <citation type="journal article" date="2019" name="Int. J. Syst. Evol. Microbiol.">
        <title>The Global Catalogue of Microorganisms (GCM) 10K type strain sequencing project: providing services to taxonomists for standard genome sequencing and annotation.</title>
        <authorList>
            <consortium name="The Broad Institute Genomics Platform"/>
            <consortium name="The Broad Institute Genome Sequencing Center for Infectious Disease"/>
            <person name="Wu L."/>
            <person name="Ma J."/>
        </authorList>
    </citation>
    <scope>NUCLEOTIDE SEQUENCE [LARGE SCALE GENOMIC DNA]</scope>
    <source>
        <strain evidence="3">KCTC 12907</strain>
    </source>
</reference>
<comment type="caution">
    <text evidence="2">The sequence shown here is derived from an EMBL/GenBank/DDBJ whole genome shotgun (WGS) entry which is preliminary data.</text>
</comment>
<keyword evidence="1" id="KW-0119">Carbohydrate metabolism</keyword>
<dbReference type="PANTHER" id="PTHR31268:SF32">
    <property type="entry name" value="GALACTINOL--SUCROSE GALACTOSYLTRANSFERASE 2-RELATED"/>
    <property type="match status" value="1"/>
</dbReference>
<dbReference type="Pfam" id="PF05691">
    <property type="entry name" value="Raffinose_syn"/>
    <property type="match status" value="2"/>
</dbReference>
<name>A0ABW2F1L5_9BACL</name>
<evidence type="ECO:0000256" key="1">
    <source>
        <dbReference type="ARBA" id="ARBA00023277"/>
    </source>
</evidence>
<proteinExistence type="predicted"/>
<evidence type="ECO:0000313" key="2">
    <source>
        <dbReference type="EMBL" id="MFC7146918.1"/>
    </source>
</evidence>
<gene>
    <name evidence="2" type="ORF">ACFQMJ_00110</name>
</gene>